<dbReference type="PROSITE" id="PS51257">
    <property type="entry name" value="PROKAR_LIPOPROTEIN"/>
    <property type="match status" value="1"/>
</dbReference>
<sequence>MRNIAVGIFMAISAIACRNNKPDSIDKAEAANKKVVSVSADDLRFVVQAASGGMMEVELGRMAREQSSSQAVKDFGQTMIDDHSAANGELRNMAATKGITLPQKPGEEHQEMINKLAAKKGNDFDRAYIDMMVTDHEEDIDAYVNELKTGNDMKIKTWVEQKLPTLRHHQEMAEQLQKQQLK</sequence>
<gene>
    <name evidence="2" type="ORF">GCM10023092_04710</name>
</gene>
<reference evidence="3" key="1">
    <citation type="journal article" date="2019" name="Int. J. Syst. Evol. Microbiol.">
        <title>The Global Catalogue of Microorganisms (GCM) 10K type strain sequencing project: providing services to taxonomists for standard genome sequencing and annotation.</title>
        <authorList>
            <consortium name="The Broad Institute Genomics Platform"/>
            <consortium name="The Broad Institute Genome Sequencing Center for Infectious Disease"/>
            <person name="Wu L."/>
            <person name="Ma J."/>
        </authorList>
    </citation>
    <scope>NUCLEOTIDE SEQUENCE [LARGE SCALE GENOMIC DNA]</scope>
    <source>
        <strain evidence="3">JCM 31921</strain>
    </source>
</reference>
<proteinExistence type="predicted"/>
<dbReference type="PANTHER" id="PTHR38593">
    <property type="entry name" value="BLR2558 PROTEIN"/>
    <property type="match status" value="1"/>
</dbReference>
<dbReference type="Gene3D" id="1.20.1260.10">
    <property type="match status" value="1"/>
</dbReference>
<dbReference type="Proteomes" id="UP001501410">
    <property type="component" value="Unassembled WGS sequence"/>
</dbReference>
<protein>
    <recommendedName>
        <fullName evidence="1">DUF4142 domain-containing protein</fullName>
    </recommendedName>
</protein>
<dbReference type="Pfam" id="PF13628">
    <property type="entry name" value="DUF4142"/>
    <property type="match status" value="1"/>
</dbReference>
<dbReference type="InterPro" id="IPR012347">
    <property type="entry name" value="Ferritin-like"/>
</dbReference>
<name>A0ABP8MIP9_9BACT</name>
<feature type="domain" description="DUF4142" evidence="1">
    <location>
        <begin position="41"/>
        <end position="176"/>
    </location>
</feature>
<evidence type="ECO:0000313" key="3">
    <source>
        <dbReference type="Proteomes" id="UP001501410"/>
    </source>
</evidence>
<evidence type="ECO:0000313" key="2">
    <source>
        <dbReference type="EMBL" id="GAA4449812.1"/>
    </source>
</evidence>
<comment type="caution">
    <text evidence="2">The sequence shown here is derived from an EMBL/GenBank/DDBJ whole genome shotgun (WGS) entry which is preliminary data.</text>
</comment>
<dbReference type="EMBL" id="BAABEZ010000002">
    <property type="protein sequence ID" value="GAA4449812.1"/>
    <property type="molecule type" value="Genomic_DNA"/>
</dbReference>
<keyword evidence="3" id="KW-1185">Reference proteome</keyword>
<dbReference type="InterPro" id="IPR025419">
    <property type="entry name" value="DUF4142"/>
</dbReference>
<organism evidence="2 3">
    <name type="scientific">Rurimicrobium arvi</name>
    <dbReference type="NCBI Taxonomy" id="2049916"/>
    <lineage>
        <taxon>Bacteria</taxon>
        <taxon>Pseudomonadati</taxon>
        <taxon>Bacteroidota</taxon>
        <taxon>Chitinophagia</taxon>
        <taxon>Chitinophagales</taxon>
        <taxon>Chitinophagaceae</taxon>
        <taxon>Rurimicrobium</taxon>
    </lineage>
</organism>
<evidence type="ECO:0000259" key="1">
    <source>
        <dbReference type="Pfam" id="PF13628"/>
    </source>
</evidence>
<accession>A0ABP8MIP9</accession>
<dbReference type="PANTHER" id="PTHR38593:SF1">
    <property type="entry name" value="BLR2558 PROTEIN"/>
    <property type="match status" value="1"/>
</dbReference>